<dbReference type="PROSITE" id="PS51007">
    <property type="entry name" value="CYTC"/>
    <property type="match status" value="1"/>
</dbReference>
<comment type="cofactor">
    <cofactor evidence="17">
        <name>heme c</name>
        <dbReference type="ChEBI" id="CHEBI:61717"/>
    </cofactor>
    <text evidence="17">Binds 1 heme c group covalently per subunit.</text>
</comment>
<keyword evidence="13 17" id="KW-0408">Iron</keyword>
<keyword evidence="6" id="KW-0679">Respiratory chain</keyword>
<evidence type="ECO:0000256" key="7">
    <source>
        <dbReference type="ARBA" id="ARBA00022692"/>
    </source>
</evidence>
<dbReference type="EMBL" id="NHTK01006124">
    <property type="protein sequence ID" value="PPQ63392.1"/>
    <property type="molecule type" value="Genomic_DNA"/>
</dbReference>
<evidence type="ECO:0000313" key="20">
    <source>
        <dbReference type="EMBL" id="PPQ63392.1"/>
    </source>
</evidence>
<dbReference type="EC" id="7.1.1.8" evidence="3"/>
<evidence type="ECO:0000256" key="9">
    <source>
        <dbReference type="ARBA" id="ARBA00022792"/>
    </source>
</evidence>
<keyword evidence="14" id="KW-0496">Mitochondrion</keyword>
<feature type="binding site" description="covalent" evidence="17">
    <location>
        <position position="340"/>
    </location>
    <ligand>
        <name>heme c</name>
        <dbReference type="ChEBI" id="CHEBI:61717"/>
    </ligand>
</feature>
<feature type="binding site" description="covalent" evidence="17">
    <location>
        <position position="220"/>
    </location>
    <ligand>
        <name>heme c</name>
        <dbReference type="ChEBI" id="CHEBI:61717"/>
    </ligand>
</feature>
<keyword evidence="15" id="KW-0472">Membrane</keyword>
<evidence type="ECO:0000256" key="18">
    <source>
        <dbReference type="SAM" id="MobiDB-lite"/>
    </source>
</evidence>
<keyword evidence="4" id="KW-0813">Transport</keyword>
<evidence type="ECO:0000256" key="8">
    <source>
        <dbReference type="ARBA" id="ARBA00022723"/>
    </source>
</evidence>
<dbReference type="Proteomes" id="UP000284842">
    <property type="component" value="Unassembled WGS sequence"/>
</dbReference>
<keyword evidence="12" id="KW-1133">Transmembrane helix</keyword>
<evidence type="ECO:0000256" key="4">
    <source>
        <dbReference type="ARBA" id="ARBA00022448"/>
    </source>
</evidence>
<dbReference type="Gene3D" id="1.10.760.10">
    <property type="entry name" value="Cytochrome c-like domain"/>
    <property type="match status" value="1"/>
</dbReference>
<dbReference type="InterPro" id="IPR021157">
    <property type="entry name" value="Cyt_c1_TM_anchor_C"/>
</dbReference>
<accession>A0A409V9J9</accession>
<evidence type="ECO:0000256" key="10">
    <source>
        <dbReference type="ARBA" id="ARBA00022967"/>
    </source>
</evidence>
<feature type="region of interest" description="Disordered" evidence="18">
    <location>
        <begin position="1"/>
        <end position="69"/>
    </location>
</feature>
<dbReference type="AlphaFoldDB" id="A0A409V9J9"/>
<evidence type="ECO:0000313" key="21">
    <source>
        <dbReference type="Proteomes" id="UP000284842"/>
    </source>
</evidence>
<dbReference type="InterPro" id="IPR009056">
    <property type="entry name" value="Cyt_c-like_dom"/>
</dbReference>
<dbReference type="Gene3D" id="1.20.5.100">
    <property type="entry name" value="Cytochrome c1, transmembrane anchor, C-terminal"/>
    <property type="match status" value="1"/>
</dbReference>
<dbReference type="InterPro" id="IPR002326">
    <property type="entry name" value="Cyt_c1"/>
</dbReference>
<dbReference type="SUPFAM" id="SSF81496">
    <property type="entry name" value="Cytochrome c1 subunit of cytochrome bc1 complex (Ubiquinol-cytochrome c reductase), transmembrane anchor"/>
    <property type="match status" value="1"/>
</dbReference>
<evidence type="ECO:0000256" key="14">
    <source>
        <dbReference type="ARBA" id="ARBA00023128"/>
    </source>
</evidence>
<dbReference type="FunFam" id="1.10.760.10:FF:000002">
    <property type="entry name" value="Cytochrome c1, heme protein"/>
    <property type="match status" value="1"/>
</dbReference>
<evidence type="ECO:0000256" key="11">
    <source>
        <dbReference type="ARBA" id="ARBA00022982"/>
    </source>
</evidence>
<keyword evidence="5 17" id="KW-0349">Heme</keyword>
<dbReference type="OrthoDB" id="5925at2759"/>
<dbReference type="PRINTS" id="PR00603">
    <property type="entry name" value="CYTOCHROMEC1"/>
</dbReference>
<evidence type="ECO:0000259" key="19">
    <source>
        <dbReference type="PROSITE" id="PS51007"/>
    </source>
</evidence>
<comment type="similarity">
    <text evidence="2">Belongs to the cytochrome c family.</text>
</comment>
<dbReference type="GO" id="GO:0008121">
    <property type="term" value="F:quinol-cytochrome-c reductase activity"/>
    <property type="evidence" value="ECO:0007669"/>
    <property type="project" value="UniProtKB-EC"/>
</dbReference>
<dbReference type="GO" id="GO:0005743">
    <property type="term" value="C:mitochondrial inner membrane"/>
    <property type="evidence" value="ECO:0007669"/>
    <property type="project" value="UniProtKB-SubCell"/>
</dbReference>
<dbReference type="GO" id="GO:0020037">
    <property type="term" value="F:heme binding"/>
    <property type="evidence" value="ECO:0007669"/>
    <property type="project" value="InterPro"/>
</dbReference>
<evidence type="ECO:0000256" key="1">
    <source>
        <dbReference type="ARBA" id="ARBA00004273"/>
    </source>
</evidence>
<comment type="caution">
    <text evidence="20">The sequence shown here is derived from an EMBL/GenBank/DDBJ whole genome shotgun (WGS) entry which is preliminary data.</text>
</comment>
<sequence length="425" mass="46188">MSANDYYNAGKPQEGYGGQPQGGYYPPQGPPPGQGGYYPQQPQQSYQGGYGGPPPQGYGQPYQPQPPPQTVYIQVTRYTLPQFSSFSQKPALKMLSRLSAGAFKKAASVGATRSSTLLYGTRSASVRFASTNASSSTVESFMSSRATLASATLVSVGTIAWYTHLYGNLPFLPEAHASHLSDEGLHAPSYPWSHKGLLDTFDHASIRRGYQVYREVCAACHSLDRIAWRNLVGVSHTASEARAMAEEVEYTDGPNAEGEMFQRPGKLSDYLPGPYPNEEAARAGNGGALPPDLSLIVKARHGGADYIFALLTGYIDPPAGVEIREGMNYNPFFPGGAISMARVLFDGLVEYDDGTPATTSQMAKDVVTFLSWAAEPEHDERKKTGIKAVIIFSTLFALSVYVKRFKWGPIKNRKIFYNPPADKAH</sequence>
<proteinExistence type="inferred from homology"/>
<dbReference type="PANTHER" id="PTHR10266">
    <property type="entry name" value="CYTOCHROME C1"/>
    <property type="match status" value="1"/>
</dbReference>
<dbReference type="InterPro" id="IPR036909">
    <property type="entry name" value="Cyt_c-like_dom_sf"/>
</dbReference>
<evidence type="ECO:0000256" key="13">
    <source>
        <dbReference type="ARBA" id="ARBA00023004"/>
    </source>
</evidence>
<feature type="compositionally biased region" description="Low complexity" evidence="18">
    <location>
        <begin position="37"/>
        <end position="47"/>
    </location>
</feature>
<dbReference type="GO" id="GO:0006122">
    <property type="term" value="P:mitochondrial electron transport, ubiquinol to cytochrome c"/>
    <property type="evidence" value="ECO:0007669"/>
    <property type="project" value="TreeGrafter"/>
</dbReference>
<dbReference type="PANTHER" id="PTHR10266:SF3">
    <property type="entry name" value="CYTOCHROME C1, HEME PROTEIN, MITOCHONDRIAL"/>
    <property type="match status" value="1"/>
</dbReference>
<dbReference type="FunFam" id="1.20.5.100:FF:000003">
    <property type="entry name" value="Cytochrome c1, heme protein, mitochondrial"/>
    <property type="match status" value="1"/>
</dbReference>
<reference evidence="20 21" key="1">
    <citation type="journal article" date="2018" name="Evol. Lett.">
        <title>Horizontal gene cluster transfer increased hallucinogenic mushroom diversity.</title>
        <authorList>
            <person name="Reynolds H.T."/>
            <person name="Vijayakumar V."/>
            <person name="Gluck-Thaler E."/>
            <person name="Korotkin H.B."/>
            <person name="Matheny P.B."/>
            <person name="Slot J.C."/>
        </authorList>
    </citation>
    <scope>NUCLEOTIDE SEQUENCE [LARGE SCALE GENOMIC DNA]</scope>
    <source>
        <strain evidence="20 21">2629</strain>
    </source>
</reference>
<dbReference type="Pfam" id="PF02167">
    <property type="entry name" value="Cytochrom_C1"/>
    <property type="match status" value="1"/>
</dbReference>
<evidence type="ECO:0000256" key="3">
    <source>
        <dbReference type="ARBA" id="ARBA00012951"/>
    </source>
</evidence>
<evidence type="ECO:0000256" key="6">
    <source>
        <dbReference type="ARBA" id="ARBA00022660"/>
    </source>
</evidence>
<keyword evidence="7" id="KW-0812">Transmembrane</keyword>
<name>A0A409V9J9_9AGAR</name>
<dbReference type="SUPFAM" id="SSF46626">
    <property type="entry name" value="Cytochrome c"/>
    <property type="match status" value="1"/>
</dbReference>
<evidence type="ECO:0000256" key="12">
    <source>
        <dbReference type="ARBA" id="ARBA00022989"/>
    </source>
</evidence>
<evidence type="ECO:0000256" key="5">
    <source>
        <dbReference type="ARBA" id="ARBA00022617"/>
    </source>
</evidence>
<gene>
    <name evidence="20" type="ORF">CVT24_005657</name>
</gene>
<keyword evidence="9" id="KW-0999">Mitochondrion inner membrane</keyword>
<keyword evidence="11" id="KW-0249">Electron transport</keyword>
<evidence type="ECO:0000256" key="17">
    <source>
        <dbReference type="PIRSR" id="PIRSR602326-1"/>
    </source>
</evidence>
<feature type="binding site" description="covalent" evidence="17">
    <location>
        <position position="221"/>
    </location>
    <ligand>
        <name>heme c</name>
        <dbReference type="ChEBI" id="CHEBI:61717"/>
    </ligand>
</feature>
<evidence type="ECO:0000256" key="2">
    <source>
        <dbReference type="ARBA" id="ARBA00006488"/>
    </source>
</evidence>
<organism evidence="20 21">
    <name type="scientific">Panaeolus cyanescens</name>
    <dbReference type="NCBI Taxonomy" id="181874"/>
    <lineage>
        <taxon>Eukaryota</taxon>
        <taxon>Fungi</taxon>
        <taxon>Dikarya</taxon>
        <taxon>Basidiomycota</taxon>
        <taxon>Agaricomycotina</taxon>
        <taxon>Agaricomycetes</taxon>
        <taxon>Agaricomycetidae</taxon>
        <taxon>Agaricales</taxon>
        <taxon>Agaricineae</taxon>
        <taxon>Galeropsidaceae</taxon>
        <taxon>Panaeolus</taxon>
    </lineage>
</organism>
<comment type="catalytic activity">
    <reaction evidence="16">
        <text>a quinol + 2 Fe(III)-[cytochrome c](out) = a quinone + 2 Fe(II)-[cytochrome c](out) + 2 H(+)(out)</text>
        <dbReference type="Rhea" id="RHEA:11484"/>
        <dbReference type="Rhea" id="RHEA-COMP:10350"/>
        <dbReference type="Rhea" id="RHEA-COMP:14399"/>
        <dbReference type="ChEBI" id="CHEBI:15378"/>
        <dbReference type="ChEBI" id="CHEBI:24646"/>
        <dbReference type="ChEBI" id="CHEBI:29033"/>
        <dbReference type="ChEBI" id="CHEBI:29034"/>
        <dbReference type="ChEBI" id="CHEBI:132124"/>
        <dbReference type="EC" id="7.1.1.8"/>
    </reaction>
</comment>
<feature type="domain" description="Cytochrome c" evidence="19">
    <location>
        <begin position="204"/>
        <end position="356"/>
    </location>
</feature>
<comment type="subcellular location">
    <subcellularLocation>
        <location evidence="1">Mitochondrion inner membrane</location>
    </subcellularLocation>
</comment>
<keyword evidence="8 17" id="KW-0479">Metal-binding</keyword>
<protein>
    <recommendedName>
        <fullName evidence="3">quinol--cytochrome-c reductase</fullName>
        <ecNumber evidence="3">7.1.1.8</ecNumber>
    </recommendedName>
</protein>
<dbReference type="STRING" id="181874.A0A409V9J9"/>
<dbReference type="FunCoup" id="A0A409V9J9">
    <property type="interactions" value="241"/>
</dbReference>
<keyword evidence="21" id="KW-1185">Reference proteome</keyword>
<evidence type="ECO:0000256" key="16">
    <source>
        <dbReference type="ARBA" id="ARBA00029351"/>
    </source>
</evidence>
<keyword evidence="10" id="KW-1278">Translocase</keyword>
<evidence type="ECO:0000256" key="15">
    <source>
        <dbReference type="ARBA" id="ARBA00023136"/>
    </source>
</evidence>
<feature type="binding site" description="covalent" evidence="17">
    <location>
        <position position="217"/>
    </location>
    <ligand>
        <name>heme c</name>
        <dbReference type="ChEBI" id="CHEBI:61717"/>
    </ligand>
</feature>
<dbReference type="GO" id="GO:0046872">
    <property type="term" value="F:metal ion binding"/>
    <property type="evidence" value="ECO:0007669"/>
    <property type="project" value="UniProtKB-KW"/>
</dbReference>
<dbReference type="SUPFAM" id="SSF81995">
    <property type="entry name" value="beta-sandwich domain of Sec23/24"/>
    <property type="match status" value="1"/>
</dbReference>
<dbReference type="InParanoid" id="A0A409V9J9"/>